<name>A0A2T7NXP6_POMCA</name>
<evidence type="ECO:0000313" key="1">
    <source>
        <dbReference type="EMBL" id="PVD25923.1"/>
    </source>
</evidence>
<organism evidence="1 2">
    <name type="scientific">Pomacea canaliculata</name>
    <name type="common">Golden apple snail</name>
    <dbReference type="NCBI Taxonomy" id="400727"/>
    <lineage>
        <taxon>Eukaryota</taxon>
        <taxon>Metazoa</taxon>
        <taxon>Spiralia</taxon>
        <taxon>Lophotrochozoa</taxon>
        <taxon>Mollusca</taxon>
        <taxon>Gastropoda</taxon>
        <taxon>Caenogastropoda</taxon>
        <taxon>Architaenioglossa</taxon>
        <taxon>Ampullarioidea</taxon>
        <taxon>Ampullariidae</taxon>
        <taxon>Pomacea</taxon>
    </lineage>
</organism>
<comment type="caution">
    <text evidence="1">The sequence shown here is derived from an EMBL/GenBank/DDBJ whole genome shotgun (WGS) entry which is preliminary data.</text>
</comment>
<dbReference type="Proteomes" id="UP000245119">
    <property type="component" value="Linkage Group LG8"/>
</dbReference>
<proteinExistence type="predicted"/>
<accession>A0A2T7NXP6</accession>
<protein>
    <submittedName>
        <fullName evidence="1">Uncharacterized protein</fullName>
    </submittedName>
</protein>
<dbReference type="EMBL" id="PZQS01000008">
    <property type="protein sequence ID" value="PVD25923.1"/>
    <property type="molecule type" value="Genomic_DNA"/>
</dbReference>
<gene>
    <name evidence="1" type="ORF">C0Q70_13587</name>
</gene>
<dbReference type="AlphaFoldDB" id="A0A2T7NXP6"/>
<reference evidence="1 2" key="1">
    <citation type="submission" date="2018-04" db="EMBL/GenBank/DDBJ databases">
        <title>The genome of golden apple snail Pomacea canaliculata provides insight into stress tolerance and invasive adaptation.</title>
        <authorList>
            <person name="Liu C."/>
            <person name="Liu B."/>
            <person name="Ren Y."/>
            <person name="Zhang Y."/>
            <person name="Wang H."/>
            <person name="Li S."/>
            <person name="Jiang F."/>
            <person name="Yin L."/>
            <person name="Zhang G."/>
            <person name="Qian W."/>
            <person name="Fan W."/>
        </authorList>
    </citation>
    <scope>NUCLEOTIDE SEQUENCE [LARGE SCALE GENOMIC DNA]</scope>
    <source>
        <strain evidence="1">SZHN2017</strain>
        <tissue evidence="1">Muscle</tissue>
    </source>
</reference>
<keyword evidence="2" id="KW-1185">Reference proteome</keyword>
<evidence type="ECO:0000313" key="2">
    <source>
        <dbReference type="Proteomes" id="UP000245119"/>
    </source>
</evidence>
<sequence>MFLADKSIPDKSFKMDLMVQGAVAFSEATLQAGAEISSFEMSDEPSIHHAFKSFAQTTNNSDMMVRAGIFGEGSLPGFEVGTTTASLHVGGKQPDTQIKEWVCGRQGAGPSSERAGPPYTPL</sequence>